<dbReference type="SUPFAM" id="SSF54523">
    <property type="entry name" value="Pili subunits"/>
    <property type="match status" value="1"/>
</dbReference>
<evidence type="ECO:0000256" key="6">
    <source>
        <dbReference type="ARBA" id="ARBA00023136"/>
    </source>
</evidence>
<organism evidence="9 10">
    <name type="scientific">Sphingomonas brevis</name>
    <dbReference type="NCBI Taxonomy" id="2908206"/>
    <lineage>
        <taxon>Bacteria</taxon>
        <taxon>Pseudomonadati</taxon>
        <taxon>Pseudomonadota</taxon>
        <taxon>Alphaproteobacteria</taxon>
        <taxon>Sphingomonadales</taxon>
        <taxon>Sphingomonadaceae</taxon>
        <taxon>Sphingomonas</taxon>
    </lineage>
</organism>
<keyword evidence="5" id="KW-0732">Signal</keyword>
<feature type="domain" description="Trimeric autotransporter adhesin YadA-like C-terminal membrane anchor" evidence="8">
    <location>
        <begin position="104"/>
        <end position="160"/>
    </location>
</feature>
<evidence type="ECO:0000256" key="7">
    <source>
        <dbReference type="ARBA" id="ARBA00023237"/>
    </source>
</evidence>
<evidence type="ECO:0000256" key="5">
    <source>
        <dbReference type="ARBA" id="ARBA00022729"/>
    </source>
</evidence>
<keyword evidence="7" id="KW-0998">Cell outer membrane</keyword>
<dbReference type="InterPro" id="IPR005594">
    <property type="entry name" value="YadA_C"/>
</dbReference>
<evidence type="ECO:0000256" key="4">
    <source>
        <dbReference type="ARBA" id="ARBA00022692"/>
    </source>
</evidence>
<keyword evidence="3" id="KW-1134">Transmembrane beta strand</keyword>
<evidence type="ECO:0000313" key="10">
    <source>
        <dbReference type="Proteomes" id="UP001165383"/>
    </source>
</evidence>
<evidence type="ECO:0000259" key="8">
    <source>
        <dbReference type="Pfam" id="PF03895"/>
    </source>
</evidence>
<proteinExistence type="predicted"/>
<dbReference type="Gene3D" id="3.30.1300.30">
    <property type="entry name" value="GSPII I/J protein-like"/>
    <property type="match status" value="1"/>
</dbReference>
<evidence type="ECO:0000256" key="1">
    <source>
        <dbReference type="ARBA" id="ARBA00004241"/>
    </source>
</evidence>
<gene>
    <name evidence="9" type="ORF">LZ518_11955</name>
</gene>
<keyword evidence="6" id="KW-0472">Membrane</keyword>
<comment type="caution">
    <text evidence="9">The sequence shown here is derived from an EMBL/GenBank/DDBJ whole genome shotgun (WGS) entry which is preliminary data.</text>
</comment>
<keyword evidence="4" id="KW-0812">Transmembrane</keyword>
<dbReference type="Gene3D" id="1.20.5.340">
    <property type="match status" value="1"/>
</dbReference>
<evidence type="ECO:0000256" key="3">
    <source>
        <dbReference type="ARBA" id="ARBA00022452"/>
    </source>
</evidence>
<sequence>MSQLKTATQAMAAQGSQIASNTAQLAANKSAIATQDRQISTLQTVTGDHESRISALEQLGSSFDLLGGRLDSIELRNLQQDKGIRRANEGVAMAMAMDTPVLLPGERIAVTGGLGYWNDRVAGAAAMGFRVTDHASMSVGVGIAPKSGKAGGKVGFRMGW</sequence>
<evidence type="ECO:0000313" key="9">
    <source>
        <dbReference type="EMBL" id="MCL6741840.1"/>
    </source>
</evidence>
<keyword evidence="10" id="KW-1185">Reference proteome</keyword>
<accession>A0ABT0SBP7</accession>
<dbReference type="InterPro" id="IPR045584">
    <property type="entry name" value="Pilin-like"/>
</dbReference>
<protein>
    <submittedName>
        <fullName evidence="9">YadA C-terminal domain-containing protein</fullName>
    </submittedName>
</protein>
<comment type="subcellular location">
    <subcellularLocation>
        <location evidence="2">Cell outer membrane</location>
    </subcellularLocation>
    <subcellularLocation>
        <location evidence="1">Cell surface</location>
    </subcellularLocation>
</comment>
<name>A0ABT0SBP7_9SPHN</name>
<dbReference type="Proteomes" id="UP001165383">
    <property type="component" value="Unassembled WGS sequence"/>
</dbReference>
<dbReference type="EMBL" id="JAMGBB010000001">
    <property type="protein sequence ID" value="MCL6741840.1"/>
    <property type="molecule type" value="Genomic_DNA"/>
</dbReference>
<evidence type="ECO:0000256" key="2">
    <source>
        <dbReference type="ARBA" id="ARBA00004442"/>
    </source>
</evidence>
<dbReference type="Pfam" id="PF03895">
    <property type="entry name" value="YadA_anchor"/>
    <property type="match status" value="1"/>
</dbReference>
<reference evidence="9" key="1">
    <citation type="submission" date="2022-05" db="EMBL/GenBank/DDBJ databases">
        <authorList>
            <person name="Jo J.-H."/>
            <person name="Im W.-T."/>
        </authorList>
    </citation>
    <scope>NUCLEOTIDE SEQUENCE</scope>
    <source>
        <strain evidence="9">RB56-2</strain>
    </source>
</reference>